<organism evidence="4 5">
    <name type="scientific">Glacieibacterium arshaanense</name>
    <dbReference type="NCBI Taxonomy" id="2511025"/>
    <lineage>
        <taxon>Bacteria</taxon>
        <taxon>Pseudomonadati</taxon>
        <taxon>Pseudomonadota</taxon>
        <taxon>Alphaproteobacteria</taxon>
        <taxon>Sphingomonadales</taxon>
        <taxon>Sphingosinicellaceae</taxon>
        <taxon>Glacieibacterium</taxon>
    </lineage>
</organism>
<dbReference type="InterPro" id="IPR050832">
    <property type="entry name" value="Bact_Acetyltransf"/>
</dbReference>
<dbReference type="Gene3D" id="3.40.630.30">
    <property type="match status" value="1"/>
</dbReference>
<proteinExistence type="predicted"/>
<comment type="caution">
    <text evidence="4">The sequence shown here is derived from an EMBL/GenBank/DDBJ whole genome shotgun (WGS) entry which is preliminary data.</text>
</comment>
<dbReference type="PROSITE" id="PS51186">
    <property type="entry name" value="GNAT"/>
    <property type="match status" value="1"/>
</dbReference>
<keyword evidence="2" id="KW-0012">Acyltransferase</keyword>
<dbReference type="InterPro" id="IPR016181">
    <property type="entry name" value="Acyl_CoA_acyltransferase"/>
</dbReference>
<dbReference type="Proteomes" id="UP000297737">
    <property type="component" value="Unassembled WGS sequence"/>
</dbReference>
<feature type="domain" description="N-acetyltransferase" evidence="3">
    <location>
        <begin position="3"/>
        <end position="155"/>
    </location>
</feature>
<protein>
    <submittedName>
        <fullName evidence="4">Ribosomal-protein-alanine N-acetyltransferase</fullName>
    </submittedName>
</protein>
<evidence type="ECO:0000313" key="4">
    <source>
        <dbReference type="EMBL" id="TFU05722.1"/>
    </source>
</evidence>
<evidence type="ECO:0000259" key="3">
    <source>
        <dbReference type="PROSITE" id="PS51186"/>
    </source>
</evidence>
<keyword evidence="5" id="KW-1185">Reference proteome</keyword>
<sequence length="156" mass="16721">MSVDVRLASGADVSAIMTVMRDAFDPRFGEAWSVSQLTGSLSIPGTWAMVAHGADGTVTGFTLTRLILDSAELLLVAVANDCRGAGCGRALLEAAAEQARQRGAAEMFLEVRDGNEAALALYRKCDFTEIGRRKDYYSGAGTERFDAITMRCKFGI</sequence>
<dbReference type="OrthoDB" id="9804026at2"/>
<gene>
    <name evidence="4" type="primary">rimI</name>
    <name evidence="4" type="ORF">EUV02_01450</name>
</gene>
<evidence type="ECO:0000256" key="2">
    <source>
        <dbReference type="ARBA" id="ARBA00023315"/>
    </source>
</evidence>
<dbReference type="EMBL" id="SIHO01000001">
    <property type="protein sequence ID" value="TFU05722.1"/>
    <property type="molecule type" value="Genomic_DNA"/>
</dbReference>
<dbReference type="InterPro" id="IPR000182">
    <property type="entry name" value="GNAT_dom"/>
</dbReference>
<dbReference type="PANTHER" id="PTHR43877">
    <property type="entry name" value="AMINOALKYLPHOSPHONATE N-ACETYLTRANSFERASE-RELATED-RELATED"/>
    <property type="match status" value="1"/>
</dbReference>
<dbReference type="RefSeq" id="WP_135244447.1">
    <property type="nucleotide sequence ID" value="NZ_SIHO01000001.1"/>
</dbReference>
<dbReference type="GO" id="GO:0008080">
    <property type="term" value="F:N-acetyltransferase activity"/>
    <property type="evidence" value="ECO:0007669"/>
    <property type="project" value="InterPro"/>
</dbReference>
<accession>A0A4Y9EQJ9</accession>
<evidence type="ECO:0000256" key="1">
    <source>
        <dbReference type="ARBA" id="ARBA00022679"/>
    </source>
</evidence>
<evidence type="ECO:0000313" key="5">
    <source>
        <dbReference type="Proteomes" id="UP000297737"/>
    </source>
</evidence>
<dbReference type="AlphaFoldDB" id="A0A4Y9EQJ9"/>
<reference evidence="4 5" key="1">
    <citation type="submission" date="2019-02" db="EMBL/GenBank/DDBJ databases">
        <title>Polymorphobacter sp. isolated from the lake at the Tibet of China.</title>
        <authorList>
            <person name="Li A."/>
        </authorList>
    </citation>
    <scope>NUCLEOTIDE SEQUENCE [LARGE SCALE GENOMIC DNA]</scope>
    <source>
        <strain evidence="4 5">DJ1R-1</strain>
    </source>
</reference>
<dbReference type="SUPFAM" id="SSF55729">
    <property type="entry name" value="Acyl-CoA N-acyltransferases (Nat)"/>
    <property type="match status" value="1"/>
</dbReference>
<dbReference type="InterPro" id="IPR006464">
    <property type="entry name" value="AcTrfase_RimI/Ard1"/>
</dbReference>
<keyword evidence="1 4" id="KW-0808">Transferase</keyword>
<name>A0A4Y9EQJ9_9SPHN</name>
<dbReference type="NCBIfam" id="TIGR01575">
    <property type="entry name" value="rimI"/>
    <property type="match status" value="1"/>
</dbReference>
<dbReference type="Pfam" id="PF00583">
    <property type="entry name" value="Acetyltransf_1"/>
    <property type="match status" value="1"/>
</dbReference>